<evidence type="ECO:0000256" key="1">
    <source>
        <dbReference type="ARBA" id="ARBA00023015"/>
    </source>
</evidence>
<reference evidence="5 6" key="1">
    <citation type="submission" date="2016-07" db="EMBL/GenBank/DDBJ databases">
        <title>Genome sequencing of Vibrio scophthalmi strain VS-05, an isolated from Paralichthys olivaceus.</title>
        <authorList>
            <person name="Han H.-J."/>
        </authorList>
    </citation>
    <scope>NUCLEOTIDE SEQUENCE [LARGE SCALE GENOMIC DNA]</scope>
    <source>
        <strain evidence="5 6">VS-05</strain>
    </source>
</reference>
<dbReference type="RefSeq" id="WP_065546394.1">
    <property type="nucleotide sequence ID" value="NZ_CP016415.1"/>
</dbReference>
<dbReference type="EMBL" id="CP016415">
    <property type="protein sequence ID" value="ANU38642.1"/>
    <property type="molecule type" value="Genomic_DNA"/>
</dbReference>
<dbReference type="PROSITE" id="PS01124">
    <property type="entry name" value="HTH_ARAC_FAMILY_2"/>
    <property type="match status" value="1"/>
</dbReference>
<dbReference type="AlphaFoldDB" id="A0A1C7FFC1"/>
<gene>
    <name evidence="5" type="ORF">VSVS05_03605</name>
</gene>
<dbReference type="InterPro" id="IPR050959">
    <property type="entry name" value="MarA-like"/>
</dbReference>
<dbReference type="SUPFAM" id="SSF46689">
    <property type="entry name" value="Homeodomain-like"/>
    <property type="match status" value="2"/>
</dbReference>
<evidence type="ECO:0000259" key="4">
    <source>
        <dbReference type="PROSITE" id="PS01124"/>
    </source>
</evidence>
<feature type="domain" description="HTH araC/xylS-type" evidence="4">
    <location>
        <begin position="7"/>
        <end position="105"/>
    </location>
</feature>
<dbReference type="STRING" id="45658.VSVS12_04139"/>
<accession>A0A1C7FFC1</accession>
<organism evidence="5 6">
    <name type="scientific">Vibrio scophthalmi</name>
    <dbReference type="NCBI Taxonomy" id="45658"/>
    <lineage>
        <taxon>Bacteria</taxon>
        <taxon>Pseudomonadati</taxon>
        <taxon>Pseudomonadota</taxon>
        <taxon>Gammaproteobacteria</taxon>
        <taxon>Vibrionales</taxon>
        <taxon>Vibrionaceae</taxon>
        <taxon>Vibrio</taxon>
    </lineage>
</organism>
<dbReference type="PANTHER" id="PTHR47504:SF5">
    <property type="entry name" value="RIGHT ORIGIN-BINDING PROTEIN"/>
    <property type="match status" value="1"/>
</dbReference>
<dbReference type="InterPro" id="IPR009057">
    <property type="entry name" value="Homeodomain-like_sf"/>
</dbReference>
<evidence type="ECO:0000313" key="5">
    <source>
        <dbReference type="EMBL" id="ANU38642.1"/>
    </source>
</evidence>
<evidence type="ECO:0000256" key="3">
    <source>
        <dbReference type="ARBA" id="ARBA00023163"/>
    </source>
</evidence>
<dbReference type="GO" id="GO:0043565">
    <property type="term" value="F:sequence-specific DNA binding"/>
    <property type="evidence" value="ECO:0007669"/>
    <property type="project" value="InterPro"/>
</dbReference>
<evidence type="ECO:0000313" key="6">
    <source>
        <dbReference type="Proteomes" id="UP000092528"/>
    </source>
</evidence>
<keyword evidence="6" id="KW-1185">Reference proteome</keyword>
<dbReference type="Proteomes" id="UP000092528">
    <property type="component" value="Chromosome 2"/>
</dbReference>
<protein>
    <submittedName>
        <fullName evidence="5">HTH-type transcriptional activator AarP</fullName>
    </submittedName>
</protein>
<keyword evidence="2" id="KW-0238">DNA-binding</keyword>
<dbReference type="InterPro" id="IPR018060">
    <property type="entry name" value="HTH_AraC"/>
</dbReference>
<dbReference type="PATRIC" id="fig|45658.7.peg.3564"/>
<dbReference type="PANTHER" id="PTHR47504">
    <property type="entry name" value="RIGHT ORIGIN-BINDING PROTEIN"/>
    <property type="match status" value="1"/>
</dbReference>
<keyword evidence="3" id="KW-0804">Transcription</keyword>
<dbReference type="SMART" id="SM00342">
    <property type="entry name" value="HTH_ARAC"/>
    <property type="match status" value="1"/>
</dbReference>
<proteinExistence type="predicted"/>
<evidence type="ECO:0000256" key="2">
    <source>
        <dbReference type="ARBA" id="ARBA00023125"/>
    </source>
</evidence>
<dbReference type="GO" id="GO:0003700">
    <property type="term" value="F:DNA-binding transcription factor activity"/>
    <property type="evidence" value="ECO:0007669"/>
    <property type="project" value="InterPro"/>
</dbReference>
<dbReference type="Pfam" id="PF12833">
    <property type="entry name" value="HTH_18"/>
    <property type="match status" value="1"/>
</dbReference>
<name>A0A1C7FFC1_9VIBR</name>
<dbReference type="Gene3D" id="1.10.10.60">
    <property type="entry name" value="Homeodomain-like"/>
    <property type="match status" value="2"/>
</dbReference>
<sequence>MNLSLTLNIIDIIEEQLPNKVAIQEIAQQCGFSRSYLQHQFKATTGLSISQYQKHRLISLAAQQLAHSDQRVLDVAVEYGFESQEAFARAFRQYTCTQPSQLRGREIWAERMSFPRLNIKHLHLLSSVLSLPLTIVSQEPTRWGCYTFTIDSSSREIDIIIQTIDQAYQRLMAEPFACTLPLHRAQIMEFREHNQNVSSTYPLSIAIPFAEHETIPASLFELRLPQTQLASISLPEPNYINVAFNQLYQRVYQEHQCYFAGLPAYWIYDYQTDQLQHKFPVEPRVHAEEDRTWLLFDEKNEVLLDERHLPLSSHWIAEPQRAGTRRLTTLINHLTSSLPPTDTVDKVIFNRPDLHSTSQYQYFICSSAQPHLMIDKADPIHCEGLYLRTHWRGNDIHQLENEIENFYLRLLQHEHYQYRAGPEIIENLNVSHALRVNEVEQGAESDDDIIRFELLTPISVNKHL</sequence>
<keyword evidence="1" id="KW-0805">Transcription regulation</keyword>